<keyword evidence="2" id="KW-0732">Signal</keyword>
<evidence type="ECO:0000259" key="3">
    <source>
        <dbReference type="Pfam" id="PF07987"/>
    </source>
</evidence>
<dbReference type="InterPro" id="IPR038507">
    <property type="entry name" value="YcnI-like_sf"/>
</dbReference>
<evidence type="ECO:0000313" key="4">
    <source>
        <dbReference type="EMBL" id="RHA38401.1"/>
    </source>
</evidence>
<feature type="domain" description="YncI copper-binding" evidence="3">
    <location>
        <begin position="29"/>
        <end position="176"/>
    </location>
</feature>
<feature type="transmembrane region" description="Helical" evidence="1">
    <location>
        <begin position="198"/>
        <end position="219"/>
    </location>
</feature>
<dbReference type="OrthoDB" id="9810871at2"/>
<comment type="caution">
    <text evidence="4">The sequence shown here is derived from an EMBL/GenBank/DDBJ whole genome shotgun (WGS) entry which is preliminary data.</text>
</comment>
<organism evidence="4 5">
    <name type="scientific">Cellulomonas rhizosphaerae</name>
    <dbReference type="NCBI Taxonomy" id="2293719"/>
    <lineage>
        <taxon>Bacteria</taxon>
        <taxon>Bacillati</taxon>
        <taxon>Actinomycetota</taxon>
        <taxon>Actinomycetes</taxon>
        <taxon>Micrococcales</taxon>
        <taxon>Cellulomonadaceae</taxon>
        <taxon>Cellulomonas</taxon>
    </lineage>
</organism>
<evidence type="ECO:0000313" key="5">
    <source>
        <dbReference type="Proteomes" id="UP000283374"/>
    </source>
</evidence>
<dbReference type="Proteomes" id="UP000283374">
    <property type="component" value="Unassembled WGS sequence"/>
</dbReference>
<evidence type="ECO:0000256" key="1">
    <source>
        <dbReference type="SAM" id="Phobius"/>
    </source>
</evidence>
<keyword evidence="5" id="KW-1185">Reference proteome</keyword>
<accession>A0A413RIW3</accession>
<dbReference type="Gene3D" id="2.60.40.2230">
    <property type="entry name" value="Uncharacterised protein YcnI-like PF07987, DUF1775"/>
    <property type="match status" value="1"/>
</dbReference>
<protein>
    <submittedName>
        <fullName evidence="4">DUF1775 domain-containing protein</fullName>
    </submittedName>
</protein>
<feature type="signal peptide" evidence="2">
    <location>
        <begin position="1"/>
        <end position="25"/>
    </location>
</feature>
<reference evidence="4 5" key="1">
    <citation type="submission" date="2018-08" db="EMBL/GenBank/DDBJ databases">
        <title>Cellulomonas rhizosphaerae sp. nov., a novel actinomycete isolated from soil.</title>
        <authorList>
            <person name="Tian Y."/>
        </authorList>
    </citation>
    <scope>NUCLEOTIDE SEQUENCE [LARGE SCALE GENOMIC DNA]</scope>
    <source>
        <strain evidence="4 5">NEAU-TCZ24</strain>
    </source>
</reference>
<evidence type="ECO:0000256" key="2">
    <source>
        <dbReference type="SAM" id="SignalP"/>
    </source>
</evidence>
<keyword evidence="1" id="KW-1133">Transmembrane helix</keyword>
<dbReference type="Pfam" id="PF07987">
    <property type="entry name" value="DUF1775"/>
    <property type="match status" value="1"/>
</dbReference>
<dbReference type="EMBL" id="QWKP01000214">
    <property type="protein sequence ID" value="RHA38401.1"/>
    <property type="molecule type" value="Genomic_DNA"/>
</dbReference>
<dbReference type="InterPro" id="IPR012533">
    <property type="entry name" value="YcnI-copper_dom"/>
</dbReference>
<name>A0A413RIW3_9CELL</name>
<proteinExistence type="predicted"/>
<dbReference type="RefSeq" id="WP_118768046.1">
    <property type="nucleotide sequence ID" value="NZ_QWKP01000214.1"/>
</dbReference>
<gene>
    <name evidence="4" type="ORF">D1825_14090</name>
</gene>
<feature type="chain" id="PRO_5038633915" evidence="2">
    <location>
        <begin position="26"/>
        <end position="228"/>
    </location>
</feature>
<dbReference type="AlphaFoldDB" id="A0A413RIW3"/>
<sequence>MPRRPLQTAAAALVGLGLVVLPATAASAHVRVIPETTAAGAWTVLTFRVPNEKDAATTTNVVIDLPTDTPLSHVGTRPVPGWTAEVQTGKLPEPVDVEGATITEAPLHVVFTASPDAAIGAGQFQEFELQVGPLPAAGTELLLPAHQTYSDGTVVDWDEPTTGSEEPESPAPELTITAAEGDAHHASAPAASESSSDAGLWFGVGGLVLGAAALVVALVTGRRRQVQP</sequence>
<keyword evidence="1" id="KW-0472">Membrane</keyword>
<keyword evidence="1" id="KW-0812">Transmembrane</keyword>
<dbReference type="CDD" id="cd08545">
    <property type="entry name" value="YcnI_like"/>
    <property type="match status" value="1"/>
</dbReference>